<gene>
    <name evidence="1" type="ORF">PS854_03918</name>
</gene>
<dbReference type="NCBIfam" id="TIGR03696">
    <property type="entry name" value="Rhs_assc_core"/>
    <property type="match status" value="1"/>
</dbReference>
<dbReference type="InterPro" id="IPR022385">
    <property type="entry name" value="Rhs_assc_core"/>
</dbReference>
<dbReference type="EMBL" id="CABVIF010000008">
    <property type="protein sequence ID" value="VVP23244.1"/>
    <property type="molecule type" value="Genomic_DNA"/>
</dbReference>
<dbReference type="Gene3D" id="3.90.175.10">
    <property type="entry name" value="Diphtheria Toxin, domain 1"/>
    <property type="match status" value="1"/>
</dbReference>
<dbReference type="Proteomes" id="UP000327111">
    <property type="component" value="Unassembled WGS sequence"/>
</dbReference>
<dbReference type="SUPFAM" id="SSF56399">
    <property type="entry name" value="ADP-ribosylation"/>
    <property type="match status" value="1"/>
</dbReference>
<evidence type="ECO:0000313" key="1">
    <source>
        <dbReference type="EMBL" id="VVP23244.1"/>
    </source>
</evidence>
<sequence length="364" mass="41102">MESTLPILRCRYSYDPLDRLISQLQPDAPAHQRFYCKSRLATEIQGAVGYSIAQHEDLLLAQQQSQGDARETSLLATDLQRSVLNLLKTNNQRQPIAYSPYGHRTAESGLTSLFWFNGERRDPVTGHYLLGNGYRAFNPILMRFNSPDSMSPFGEAGLNYYSYCKGDPINSSDPSGHLSLQVFISMMKHQVKTYNDAIKSYITPLSLRFSPTRQRRLSDPGPTKSYMSEPDFIGYHGTSKADAKKLLKEGVNPTITEGPLRPGFYFSPDKEVAFSYSAFKDRNQAGFTTPNTENIVEVHIQNLTGMTPGKDYDFNHHPLPGKILGHTPMEFFTKPHKVRSIMIRKFGSTPLTKKVRPRAHEAPF</sequence>
<organism evidence="1 2">
    <name type="scientific">Pseudomonas fluorescens</name>
    <dbReference type="NCBI Taxonomy" id="294"/>
    <lineage>
        <taxon>Bacteria</taxon>
        <taxon>Pseudomonadati</taxon>
        <taxon>Pseudomonadota</taxon>
        <taxon>Gammaproteobacteria</taxon>
        <taxon>Pseudomonadales</taxon>
        <taxon>Pseudomonadaceae</taxon>
        <taxon>Pseudomonas</taxon>
    </lineage>
</organism>
<accession>A0A5E7MEP6</accession>
<name>A0A5E7MEP6_PSEFL</name>
<evidence type="ECO:0008006" key="3">
    <source>
        <dbReference type="Google" id="ProtNLM"/>
    </source>
</evidence>
<protein>
    <recommendedName>
        <fullName evidence="3">RHS repeat-associated core domain-containing protein</fullName>
    </recommendedName>
</protein>
<dbReference type="Gene3D" id="2.180.10.10">
    <property type="entry name" value="RHS repeat-associated core"/>
    <property type="match status" value="1"/>
</dbReference>
<proteinExistence type="predicted"/>
<dbReference type="AlphaFoldDB" id="A0A5E7MEP6"/>
<dbReference type="RefSeq" id="WP_150734892.1">
    <property type="nucleotide sequence ID" value="NZ_CABVIF010000008.1"/>
</dbReference>
<evidence type="ECO:0000313" key="2">
    <source>
        <dbReference type="Proteomes" id="UP000327111"/>
    </source>
</evidence>
<reference evidence="1 2" key="1">
    <citation type="submission" date="2019-09" db="EMBL/GenBank/DDBJ databases">
        <authorList>
            <person name="Chandra G."/>
            <person name="Truman W A."/>
        </authorList>
    </citation>
    <scope>NUCLEOTIDE SEQUENCE [LARGE SCALE GENOMIC DNA]</scope>
    <source>
        <strain evidence="1">PS854</strain>
    </source>
</reference>